<dbReference type="SMART" id="SM00834">
    <property type="entry name" value="CxxC_CXXC_SSSS"/>
    <property type="match status" value="1"/>
</dbReference>
<dbReference type="RefSeq" id="WP_038479420.1">
    <property type="nucleotide sequence ID" value="NZ_JAWXXT010000001.1"/>
</dbReference>
<accession>A0A060BB50</accession>
<sequence>MPLYDYKCATHGLFHELVPLREVGDACACPTCGTLSPRVLLVAPQLLTMDPARRSAFARNEKAAHEPRHGNQHSEHEKGCCHQERHKPQVFYTAEGNKMFPSARPWMISH</sequence>
<dbReference type="Pfam" id="PF09723">
    <property type="entry name" value="Zn_ribbon_8"/>
    <property type="match status" value="1"/>
</dbReference>
<comment type="caution">
    <text evidence="3">The sequence shown here is derived from an EMBL/GenBank/DDBJ whole genome shotgun (WGS) entry which is preliminary data.</text>
</comment>
<protein>
    <submittedName>
        <fullName evidence="3">Formamidase</fullName>
    </submittedName>
</protein>
<evidence type="ECO:0000259" key="2">
    <source>
        <dbReference type="SMART" id="SM00834"/>
    </source>
</evidence>
<evidence type="ECO:0000256" key="1">
    <source>
        <dbReference type="SAM" id="MobiDB-lite"/>
    </source>
</evidence>
<name>A0A060BB50_9GAMM</name>
<dbReference type="EMBL" id="DOTR01000045">
    <property type="protein sequence ID" value="HCA02288.1"/>
    <property type="molecule type" value="Genomic_DNA"/>
</dbReference>
<dbReference type="NCBIfam" id="TIGR02605">
    <property type="entry name" value="CxxC_CxxC_SSSS"/>
    <property type="match status" value="1"/>
</dbReference>
<evidence type="ECO:0000313" key="3">
    <source>
        <dbReference type="EMBL" id="HCA02288.1"/>
    </source>
</evidence>
<proteinExistence type="predicted"/>
<dbReference type="OrthoDB" id="9813321at2"/>
<feature type="domain" description="Putative regulatory protein FmdB zinc ribbon" evidence="2">
    <location>
        <begin position="1"/>
        <end position="41"/>
    </location>
</feature>
<gene>
    <name evidence="3" type="ORF">DEO68_08930</name>
</gene>
<dbReference type="AlphaFoldDB" id="A0A060BB50"/>
<dbReference type="KEGG" id="hcs:FF32_05265"/>
<dbReference type="HOGENOM" id="CLU_136025_2_0_6"/>
<feature type="region of interest" description="Disordered" evidence="1">
    <location>
        <begin position="58"/>
        <end position="82"/>
    </location>
</feature>
<organism evidence="3">
    <name type="scientific">Halomonas campaniensis</name>
    <dbReference type="NCBI Taxonomy" id="213554"/>
    <lineage>
        <taxon>Bacteria</taxon>
        <taxon>Pseudomonadati</taxon>
        <taxon>Pseudomonadota</taxon>
        <taxon>Gammaproteobacteria</taxon>
        <taxon>Oceanospirillales</taxon>
        <taxon>Halomonadaceae</taxon>
        <taxon>Halomonas</taxon>
    </lineage>
</organism>
<feature type="compositionally biased region" description="Basic and acidic residues" evidence="1">
    <location>
        <begin position="59"/>
        <end position="82"/>
    </location>
</feature>
<reference evidence="3" key="1">
    <citation type="journal article" date="2018" name="Nat. Biotechnol.">
        <title>A standardized bacterial taxonomy based on genome phylogeny substantially revises the tree of life.</title>
        <authorList>
            <person name="Parks D.H."/>
            <person name="Chuvochina M."/>
            <person name="Waite D.W."/>
            <person name="Rinke C."/>
            <person name="Skarshewski A."/>
            <person name="Chaumeil P.A."/>
            <person name="Hugenholtz P."/>
        </authorList>
    </citation>
    <scope>NUCLEOTIDE SEQUENCE [LARGE SCALE GENOMIC DNA]</scope>
    <source>
        <strain evidence="3">UBA11284</strain>
    </source>
</reference>
<dbReference type="InterPro" id="IPR013429">
    <property type="entry name" value="Regulatory_FmdB_Zinc_ribbon"/>
</dbReference>